<organism evidence="5 6">
    <name type="scientific">Rhodococcus tukisamuensis</name>
    <dbReference type="NCBI Taxonomy" id="168276"/>
    <lineage>
        <taxon>Bacteria</taxon>
        <taxon>Bacillati</taxon>
        <taxon>Actinomycetota</taxon>
        <taxon>Actinomycetes</taxon>
        <taxon>Mycobacteriales</taxon>
        <taxon>Nocardiaceae</taxon>
        <taxon>Rhodococcus</taxon>
    </lineage>
</organism>
<dbReference type="Pfam" id="PF22554">
    <property type="entry name" value="Chap-C"/>
    <property type="match status" value="1"/>
</dbReference>
<feature type="compositionally biased region" description="Low complexity" evidence="1">
    <location>
        <begin position="470"/>
        <end position="479"/>
    </location>
</feature>
<dbReference type="InterPro" id="IPR054343">
    <property type="entry name" value="TY-Chap_M"/>
</dbReference>
<name>A0A1G7B461_9NOCA</name>
<feature type="domain" description="TY-Chap N-terminal" evidence="3">
    <location>
        <begin position="27"/>
        <end position="145"/>
    </location>
</feature>
<evidence type="ECO:0000259" key="3">
    <source>
        <dbReference type="Pfam" id="PF22552"/>
    </source>
</evidence>
<evidence type="ECO:0008006" key="7">
    <source>
        <dbReference type="Google" id="ProtNLM"/>
    </source>
</evidence>
<feature type="domain" description="TY-Chap central" evidence="2">
    <location>
        <begin position="183"/>
        <end position="310"/>
    </location>
</feature>
<evidence type="ECO:0000256" key="1">
    <source>
        <dbReference type="SAM" id="MobiDB-lite"/>
    </source>
</evidence>
<dbReference type="InterPro" id="IPR054342">
    <property type="entry name" value="TY-Chap_C"/>
</dbReference>
<dbReference type="SUPFAM" id="SSF69635">
    <property type="entry name" value="Type III secretory system chaperone-like"/>
    <property type="match status" value="1"/>
</dbReference>
<protein>
    <recommendedName>
        <fullName evidence="7">YbjN domain-containing protein</fullName>
    </recommendedName>
</protein>
<evidence type="ECO:0000259" key="2">
    <source>
        <dbReference type="Pfam" id="PF22551"/>
    </source>
</evidence>
<dbReference type="STRING" id="168276.SAMN05444580_11272"/>
<feature type="domain" description="TY-Chap C-terminal" evidence="4">
    <location>
        <begin position="350"/>
        <end position="439"/>
    </location>
</feature>
<evidence type="ECO:0000313" key="6">
    <source>
        <dbReference type="Proteomes" id="UP000199417"/>
    </source>
</evidence>
<dbReference type="Pfam" id="PF22551">
    <property type="entry name" value="TY-Chap1"/>
    <property type="match status" value="1"/>
</dbReference>
<proteinExistence type="predicted"/>
<reference evidence="5 6" key="1">
    <citation type="submission" date="2016-10" db="EMBL/GenBank/DDBJ databases">
        <authorList>
            <person name="de Groot N.N."/>
        </authorList>
    </citation>
    <scope>NUCLEOTIDE SEQUENCE [LARGE SCALE GENOMIC DNA]</scope>
    <source>
        <strain evidence="5 6">JCM 11308</strain>
    </source>
</reference>
<feature type="region of interest" description="Disordered" evidence="1">
    <location>
        <begin position="465"/>
        <end position="488"/>
    </location>
</feature>
<evidence type="ECO:0000313" key="5">
    <source>
        <dbReference type="EMBL" id="SDE21908.1"/>
    </source>
</evidence>
<feature type="region of interest" description="Disordered" evidence="1">
    <location>
        <begin position="314"/>
        <end position="337"/>
    </location>
</feature>
<feature type="compositionally biased region" description="Acidic residues" evidence="1">
    <location>
        <begin position="327"/>
        <end position="337"/>
    </location>
</feature>
<dbReference type="Gene3D" id="3.30.1460.10">
    <property type="match status" value="1"/>
</dbReference>
<keyword evidence="6" id="KW-1185">Reference proteome</keyword>
<evidence type="ECO:0000259" key="4">
    <source>
        <dbReference type="Pfam" id="PF22554"/>
    </source>
</evidence>
<dbReference type="InterPro" id="IPR054344">
    <property type="entry name" value="TY-Chap_N"/>
</dbReference>
<dbReference type="Pfam" id="PF22552">
    <property type="entry name" value="TY-Chap3"/>
    <property type="match status" value="1"/>
</dbReference>
<gene>
    <name evidence="5" type="ORF">SAMN05444580_11272</name>
</gene>
<dbReference type="Proteomes" id="UP000199417">
    <property type="component" value="Unassembled WGS sequence"/>
</dbReference>
<dbReference type="EMBL" id="FNAB01000012">
    <property type="protein sequence ID" value="SDE21908.1"/>
    <property type="molecule type" value="Genomic_DNA"/>
</dbReference>
<sequence>MRWANGDQNEVETMSEFKGFDQTVEHAWTYFAASLATHLREMRDGDRLVLTPAGAIVDTPAYLDFLGRGDGSLACEVPHNSGHGALLTMTADGEALLADLGWRPPLDSATDPHYTGLPADELDDWVARSVTVLREVWDVPHPGFLAAQTTGRPATLAFISADETVEYPGYPDPMTAVVPRDDAHLREIVSAVAEDLTGNRPTLDEDGDYVIRIGSRLVFLIPRAQDRILRIWVPLLSRISGRTRTSELIGDLNACAPYVKVVLREDQVNATIDIVASPFVPEHLRDMLTRLTGFLENFDEQFADRFDGVLFGCNDSDDDSPNSPATDDSDYDTYLDGEDADGAEAEASEPLPPALLTLMQLDPDGTGALDAASVAEICGRDRDTILDFMRITSEQQIEWVDSADAARADGEAADVAACEHEANGWAATLESLRAALRLVALPAPAGPASHPQVPGQMELFDDEDADAEMDTAGPGPAAPEATLFDDPV</sequence>
<accession>A0A1G7B461</accession>
<dbReference type="AlphaFoldDB" id="A0A1G7B461"/>